<comment type="caution">
    <text evidence="1">The sequence shown here is derived from an EMBL/GenBank/DDBJ whole genome shotgun (WGS) entry which is preliminary data.</text>
</comment>
<accession>A0A2P4ZGW3</accession>
<organism evidence="1 2">
    <name type="scientific">Trichoderma gamsii</name>
    <dbReference type="NCBI Taxonomy" id="398673"/>
    <lineage>
        <taxon>Eukaryota</taxon>
        <taxon>Fungi</taxon>
        <taxon>Dikarya</taxon>
        <taxon>Ascomycota</taxon>
        <taxon>Pezizomycotina</taxon>
        <taxon>Sordariomycetes</taxon>
        <taxon>Hypocreomycetidae</taxon>
        <taxon>Hypocreales</taxon>
        <taxon>Hypocreaceae</taxon>
        <taxon>Trichoderma</taxon>
    </lineage>
</organism>
<sequence>MLYILLSLEKLIINLTSLQLDSHYIVYSNHYTIMKFLFVLLLTASTAYGCGNNAYRCKHPDKTVNEMWKVTHRICDDLKEDDCYCSHWAEYYCDPWGDNINEFKRRCNNEGENWYWTEC</sequence>
<keyword evidence="2" id="KW-1185">Reference proteome</keyword>
<evidence type="ECO:0000313" key="1">
    <source>
        <dbReference type="EMBL" id="PON23531.1"/>
    </source>
</evidence>
<dbReference type="AlphaFoldDB" id="A0A2P4ZGW3"/>
<evidence type="ECO:0000313" key="2">
    <source>
        <dbReference type="Proteomes" id="UP000054821"/>
    </source>
</evidence>
<reference evidence="1 2" key="1">
    <citation type="journal article" date="2016" name="Genome Announc.">
        <title>Draft Whole-Genome Sequence of Trichoderma gamsii T6085, a Promising Biocontrol Agent of Fusarium Head Blight on Wheat.</title>
        <authorList>
            <person name="Baroncelli R."/>
            <person name="Zapparata A."/>
            <person name="Piaggeschi G."/>
            <person name="Sarrocco S."/>
            <person name="Vannacci G."/>
        </authorList>
    </citation>
    <scope>NUCLEOTIDE SEQUENCE [LARGE SCALE GENOMIC DNA]</scope>
    <source>
        <strain evidence="1 2">T6085</strain>
    </source>
</reference>
<protein>
    <submittedName>
        <fullName evidence="1">Uncharacterized protein</fullName>
    </submittedName>
</protein>
<dbReference type="GeneID" id="36347707"/>
<gene>
    <name evidence="1" type="ORF">TGAM01_v207475</name>
</gene>
<dbReference type="EMBL" id="JPDN02000028">
    <property type="protein sequence ID" value="PON23531.1"/>
    <property type="molecule type" value="Genomic_DNA"/>
</dbReference>
<name>A0A2P4ZGW3_9HYPO</name>
<dbReference type="RefSeq" id="XP_024405129.1">
    <property type="nucleotide sequence ID" value="XM_024550109.1"/>
</dbReference>
<proteinExistence type="predicted"/>
<dbReference type="Proteomes" id="UP000054821">
    <property type="component" value="Unassembled WGS sequence"/>
</dbReference>